<reference evidence="2 3" key="1">
    <citation type="submission" date="2015-09" db="EMBL/GenBank/DDBJ databases">
        <title>Sorangium comparison.</title>
        <authorList>
            <person name="Zaburannyi N."/>
            <person name="Bunk B."/>
            <person name="Overmann J."/>
            <person name="Mueller R."/>
        </authorList>
    </citation>
    <scope>NUCLEOTIDE SEQUENCE [LARGE SCALE GENOMIC DNA]</scope>
    <source>
        <strain evidence="2 3">So ce836</strain>
    </source>
</reference>
<evidence type="ECO:0000313" key="2">
    <source>
        <dbReference type="EMBL" id="AUX28795.1"/>
    </source>
</evidence>
<evidence type="ECO:0000313" key="3">
    <source>
        <dbReference type="Proteomes" id="UP000295497"/>
    </source>
</evidence>
<feature type="compositionally biased region" description="Basic and acidic residues" evidence="1">
    <location>
        <begin position="517"/>
        <end position="527"/>
    </location>
</feature>
<dbReference type="SUPFAM" id="SSF63825">
    <property type="entry name" value="YWTD domain"/>
    <property type="match status" value="1"/>
</dbReference>
<organism evidence="2 3">
    <name type="scientific">Sorangium cellulosum</name>
    <name type="common">Polyangium cellulosum</name>
    <dbReference type="NCBI Taxonomy" id="56"/>
    <lineage>
        <taxon>Bacteria</taxon>
        <taxon>Pseudomonadati</taxon>
        <taxon>Myxococcota</taxon>
        <taxon>Polyangia</taxon>
        <taxon>Polyangiales</taxon>
        <taxon>Polyangiaceae</taxon>
        <taxon>Sorangium</taxon>
    </lineage>
</organism>
<sequence length="569" mass="61354">MEALCVTMRGRCKYCQAMLPINRVDTKIFCSGCGTFTEIANRVWHRMLREPLYRAPRLLPGEVQRVQEMSLSLEFSRSKPACRSCRTPLAVDSSALTPLSCSSCGAQHARRRWPADIPIAGLDPEAVLVGEEAEIAPPDQRPDGSGLDPSPCALCGGARDSSAPAADCERCAAAPHVPETSSQRARDRAPIPWLIASERFAPISGNAAPVQEGLFDWREAPRVAPLDDGGFVLLSLSSGAWTGPRNLDEVHERVVMALDPDLRVRWLRRERVPGRLGKQALGLASDGERIMLYSSREGHEVLDGTTGASLGKHATSGAMIASLHGREARALGLHLRIDKGRLAVVQGDAAALPGAVLGRRGVKVVRRLPGGGLGVLSRHRGVRLDVVDPRGGLRTFLVNPKDGSLDGLAFSVSRSGLVGVLNHRRLWVARPEDEELRTCLDGPADRVWRDSVLLAADDGVWLFENGSGARRYAPDGALLFDAEICPRPTARTPAQLASESTQKRMERARRHRLSRAGKAEHELGEGARSEAARRTKWPLRALAWLLGRTMLLALGLALASGHAGGALGG</sequence>
<proteinExistence type="predicted"/>
<dbReference type="RefSeq" id="WP_129573071.1">
    <property type="nucleotide sequence ID" value="NZ_CP012672.1"/>
</dbReference>
<feature type="region of interest" description="Disordered" evidence="1">
    <location>
        <begin position="490"/>
        <end position="527"/>
    </location>
</feature>
<dbReference type="Proteomes" id="UP000295497">
    <property type="component" value="Chromosome"/>
</dbReference>
<name>A0A4P2QG28_SORCE</name>
<evidence type="ECO:0000256" key="1">
    <source>
        <dbReference type="SAM" id="MobiDB-lite"/>
    </source>
</evidence>
<dbReference type="AlphaFoldDB" id="A0A4P2QG28"/>
<accession>A0A4P2QG28</accession>
<dbReference type="EMBL" id="CP012672">
    <property type="protein sequence ID" value="AUX28795.1"/>
    <property type="molecule type" value="Genomic_DNA"/>
</dbReference>
<protein>
    <submittedName>
        <fullName evidence="2">Uncharacterized protein</fullName>
    </submittedName>
</protein>
<feature type="compositionally biased region" description="Basic residues" evidence="1">
    <location>
        <begin position="506"/>
        <end position="515"/>
    </location>
</feature>
<gene>
    <name evidence="2" type="ORF">SOCE836_008780</name>
</gene>